<dbReference type="EMBL" id="JANBPG010003184">
    <property type="protein sequence ID" value="KAJ1882954.1"/>
    <property type="molecule type" value="Genomic_DNA"/>
</dbReference>
<accession>A0ACC1HZ27</accession>
<organism evidence="1 2">
    <name type="scientific">Kickxella alabastrina</name>
    <dbReference type="NCBI Taxonomy" id="61397"/>
    <lineage>
        <taxon>Eukaryota</taxon>
        <taxon>Fungi</taxon>
        <taxon>Fungi incertae sedis</taxon>
        <taxon>Zoopagomycota</taxon>
        <taxon>Kickxellomycotina</taxon>
        <taxon>Kickxellomycetes</taxon>
        <taxon>Kickxellales</taxon>
        <taxon>Kickxellaceae</taxon>
        <taxon>Kickxella</taxon>
    </lineage>
</organism>
<protein>
    <submittedName>
        <fullName evidence="1">Protein translocase subunit</fullName>
    </submittedName>
</protein>
<keyword evidence="2" id="KW-1185">Reference proteome</keyword>
<name>A0ACC1HZ27_9FUNG</name>
<gene>
    <name evidence="1" type="primary">TIM13_2</name>
    <name evidence="1" type="ORF">LPJ66_011083</name>
</gene>
<evidence type="ECO:0000313" key="1">
    <source>
        <dbReference type="EMBL" id="KAJ1882954.1"/>
    </source>
</evidence>
<evidence type="ECO:0000313" key="2">
    <source>
        <dbReference type="Proteomes" id="UP001150581"/>
    </source>
</evidence>
<sequence>MSSSFGSNFTGMDLSGSKKEEVKQQVKRELAMANAQELVNNVNKNCFKLCLTNPSTSLSSTDEGCLSRCMDKYLGSWDIVSRAYVARVQQENK</sequence>
<dbReference type="Proteomes" id="UP001150581">
    <property type="component" value="Unassembled WGS sequence"/>
</dbReference>
<comment type="caution">
    <text evidence="1">The sequence shown here is derived from an EMBL/GenBank/DDBJ whole genome shotgun (WGS) entry which is preliminary data.</text>
</comment>
<reference evidence="1" key="1">
    <citation type="submission" date="2022-07" db="EMBL/GenBank/DDBJ databases">
        <title>Phylogenomic reconstructions and comparative analyses of Kickxellomycotina fungi.</title>
        <authorList>
            <person name="Reynolds N.K."/>
            <person name="Stajich J.E."/>
            <person name="Barry K."/>
            <person name="Grigoriev I.V."/>
            <person name="Crous P."/>
            <person name="Smith M.E."/>
        </authorList>
    </citation>
    <scope>NUCLEOTIDE SEQUENCE</scope>
    <source>
        <strain evidence="1">Benny 63K</strain>
    </source>
</reference>
<proteinExistence type="predicted"/>